<dbReference type="Pfam" id="PF07729">
    <property type="entry name" value="FCD"/>
    <property type="match status" value="1"/>
</dbReference>
<organism evidence="5 6">
    <name type="scientific">Paracoccus laeviglucosivorans</name>
    <dbReference type="NCBI Taxonomy" id="1197861"/>
    <lineage>
        <taxon>Bacteria</taxon>
        <taxon>Pseudomonadati</taxon>
        <taxon>Pseudomonadota</taxon>
        <taxon>Alphaproteobacteria</taxon>
        <taxon>Rhodobacterales</taxon>
        <taxon>Paracoccaceae</taxon>
        <taxon>Paracoccus</taxon>
    </lineage>
</organism>
<dbReference type="GO" id="GO:0003677">
    <property type="term" value="F:DNA binding"/>
    <property type="evidence" value="ECO:0007669"/>
    <property type="project" value="UniProtKB-KW"/>
</dbReference>
<dbReference type="CDD" id="cd07377">
    <property type="entry name" value="WHTH_GntR"/>
    <property type="match status" value="1"/>
</dbReference>
<evidence type="ECO:0000256" key="3">
    <source>
        <dbReference type="ARBA" id="ARBA00023163"/>
    </source>
</evidence>
<name>A0A521FKZ4_9RHOB</name>
<keyword evidence="2 5" id="KW-0238">DNA-binding</keyword>
<dbReference type="SUPFAM" id="SSF46785">
    <property type="entry name" value="Winged helix' DNA-binding domain"/>
    <property type="match status" value="1"/>
</dbReference>
<gene>
    <name evidence="5" type="ORF">SAMN06265221_12535</name>
</gene>
<dbReference type="GO" id="GO:0003700">
    <property type="term" value="F:DNA-binding transcription factor activity"/>
    <property type="evidence" value="ECO:0007669"/>
    <property type="project" value="InterPro"/>
</dbReference>
<dbReference type="PROSITE" id="PS50949">
    <property type="entry name" value="HTH_GNTR"/>
    <property type="match status" value="1"/>
</dbReference>
<accession>A0A521FKZ4</accession>
<evidence type="ECO:0000259" key="4">
    <source>
        <dbReference type="PROSITE" id="PS50949"/>
    </source>
</evidence>
<evidence type="ECO:0000256" key="1">
    <source>
        <dbReference type="ARBA" id="ARBA00023015"/>
    </source>
</evidence>
<dbReference type="InterPro" id="IPR000524">
    <property type="entry name" value="Tscrpt_reg_HTH_GntR"/>
</dbReference>
<sequence length="228" mass="25692">MIPSLSEPVRSESLVDIVTKRLEEAIVSGELAPGSRILEQSLAASLQVSRGPLREAIRRLEGRRLVERRQNIGVRVAELSPGDLSNLLVVREALEGMAARLAAQRMTPAEIDELERLLHEHADQEELRDGKAYLQASYDNDFHFRIIKASGNRQLEESLINDLYDLLRLYRARSSKAEGRAQKAWHEHVEIVAALRSGDPDRAEAVMRDHIRNARLSVEQMMPPAAHD</sequence>
<keyword evidence="6" id="KW-1185">Reference proteome</keyword>
<evidence type="ECO:0000256" key="2">
    <source>
        <dbReference type="ARBA" id="ARBA00023125"/>
    </source>
</evidence>
<dbReference type="PANTHER" id="PTHR43537">
    <property type="entry name" value="TRANSCRIPTIONAL REGULATOR, GNTR FAMILY"/>
    <property type="match status" value="1"/>
</dbReference>
<dbReference type="InterPro" id="IPR036388">
    <property type="entry name" value="WH-like_DNA-bd_sf"/>
</dbReference>
<evidence type="ECO:0000313" key="6">
    <source>
        <dbReference type="Proteomes" id="UP000319014"/>
    </source>
</evidence>
<reference evidence="5 6" key="1">
    <citation type="submission" date="2017-05" db="EMBL/GenBank/DDBJ databases">
        <authorList>
            <person name="Varghese N."/>
            <person name="Submissions S."/>
        </authorList>
    </citation>
    <scope>NUCLEOTIDE SEQUENCE [LARGE SCALE GENOMIC DNA]</scope>
    <source>
        <strain evidence="5 6">DSM 100094</strain>
    </source>
</reference>
<dbReference type="Pfam" id="PF00392">
    <property type="entry name" value="GntR"/>
    <property type="match status" value="1"/>
</dbReference>
<dbReference type="SMART" id="SM00345">
    <property type="entry name" value="HTH_GNTR"/>
    <property type="match status" value="1"/>
</dbReference>
<feature type="domain" description="HTH gntR-type" evidence="4">
    <location>
        <begin position="12"/>
        <end position="79"/>
    </location>
</feature>
<dbReference type="SMART" id="SM00895">
    <property type="entry name" value="FCD"/>
    <property type="match status" value="1"/>
</dbReference>
<evidence type="ECO:0000313" key="5">
    <source>
        <dbReference type="EMBL" id="SMO96835.1"/>
    </source>
</evidence>
<keyword evidence="3" id="KW-0804">Transcription</keyword>
<keyword evidence="1" id="KW-0805">Transcription regulation</keyword>
<protein>
    <submittedName>
        <fullName evidence="5">DNA-binding transcriptional regulator, GntR family</fullName>
    </submittedName>
</protein>
<dbReference type="InterPro" id="IPR011711">
    <property type="entry name" value="GntR_C"/>
</dbReference>
<dbReference type="EMBL" id="FXTK01000025">
    <property type="protein sequence ID" value="SMO96835.1"/>
    <property type="molecule type" value="Genomic_DNA"/>
</dbReference>
<dbReference type="PANTHER" id="PTHR43537:SF49">
    <property type="entry name" value="TRANSCRIPTIONAL REGULATORY PROTEIN"/>
    <property type="match status" value="1"/>
</dbReference>
<dbReference type="Gene3D" id="1.10.10.10">
    <property type="entry name" value="Winged helix-like DNA-binding domain superfamily/Winged helix DNA-binding domain"/>
    <property type="match status" value="1"/>
</dbReference>
<dbReference type="Gene3D" id="1.20.120.530">
    <property type="entry name" value="GntR ligand-binding domain-like"/>
    <property type="match status" value="1"/>
</dbReference>
<dbReference type="InterPro" id="IPR036390">
    <property type="entry name" value="WH_DNA-bd_sf"/>
</dbReference>
<dbReference type="InterPro" id="IPR008920">
    <property type="entry name" value="TF_FadR/GntR_C"/>
</dbReference>
<dbReference type="Proteomes" id="UP000319014">
    <property type="component" value="Unassembled WGS sequence"/>
</dbReference>
<dbReference type="AlphaFoldDB" id="A0A521FKZ4"/>
<proteinExistence type="predicted"/>
<dbReference type="SUPFAM" id="SSF48008">
    <property type="entry name" value="GntR ligand-binding domain-like"/>
    <property type="match status" value="1"/>
</dbReference>